<dbReference type="Gene3D" id="2.150.10.10">
    <property type="entry name" value="Serralysin-like metalloprotease, C-terminal"/>
    <property type="match status" value="1"/>
</dbReference>
<evidence type="ECO:0000313" key="5">
    <source>
        <dbReference type="EMBL" id="MPR24577.1"/>
    </source>
</evidence>
<dbReference type="AlphaFoldDB" id="A0A5N7MCT6"/>
<keyword evidence="6" id="KW-1185">Reference proteome</keyword>
<name>A0A5N7MCT6_9HYPH</name>
<protein>
    <recommendedName>
        <fullName evidence="4">Peptidase M10 serralysin C-terminal domain-containing protein</fullName>
    </recommendedName>
</protein>
<dbReference type="SUPFAM" id="SSF51120">
    <property type="entry name" value="beta-Roll"/>
    <property type="match status" value="1"/>
</dbReference>
<keyword evidence="3" id="KW-0677">Repeat</keyword>
<reference evidence="5 6" key="1">
    <citation type="journal article" date="2019" name="Syst. Appl. Microbiol.">
        <title>Microvirga tunisiensis sp. nov., a root nodule symbiotic bacterium isolated from Lupinus micranthus and L. luteus grown in Northern Tunisia.</title>
        <authorList>
            <person name="Msaddak A."/>
            <person name="Rejili M."/>
            <person name="Duran D."/>
            <person name="Mars M."/>
            <person name="Palacios J.M."/>
            <person name="Ruiz-Argueso T."/>
            <person name="Rey L."/>
            <person name="Imperial J."/>
        </authorList>
    </citation>
    <scope>NUCLEOTIDE SEQUENCE [LARGE SCALE GENOMIC DNA]</scope>
    <source>
        <strain evidence="5 6">Lmie10</strain>
    </source>
</reference>
<dbReference type="EMBL" id="VOSK01000008">
    <property type="protein sequence ID" value="MPR24577.1"/>
    <property type="molecule type" value="Genomic_DNA"/>
</dbReference>
<dbReference type="GO" id="GO:0005615">
    <property type="term" value="C:extracellular space"/>
    <property type="evidence" value="ECO:0007669"/>
    <property type="project" value="InterPro"/>
</dbReference>
<evidence type="ECO:0000259" key="4">
    <source>
        <dbReference type="Pfam" id="PF08548"/>
    </source>
</evidence>
<comment type="caution">
    <text evidence="5">The sequence shown here is derived from an EMBL/GenBank/DDBJ whole genome shotgun (WGS) entry which is preliminary data.</text>
</comment>
<dbReference type="OrthoDB" id="8254426at2"/>
<dbReference type="RefSeq" id="WP_152709850.1">
    <property type="nucleotide sequence ID" value="NZ_VOSJ01000009.1"/>
</dbReference>
<feature type="domain" description="Peptidase M10 serralysin C-terminal" evidence="4">
    <location>
        <begin position="8"/>
        <end position="105"/>
    </location>
</feature>
<organism evidence="5 6">
    <name type="scientific">Microvirga tunisiensis</name>
    <dbReference type="NCBI Taxonomy" id="2108360"/>
    <lineage>
        <taxon>Bacteria</taxon>
        <taxon>Pseudomonadati</taxon>
        <taxon>Pseudomonadota</taxon>
        <taxon>Alphaproteobacteria</taxon>
        <taxon>Hyphomicrobiales</taxon>
        <taxon>Methylobacteriaceae</taxon>
        <taxon>Microvirga</taxon>
    </lineage>
</organism>
<gene>
    <name evidence="5" type="ORF">FS320_04855</name>
</gene>
<evidence type="ECO:0000256" key="1">
    <source>
        <dbReference type="ARBA" id="ARBA00004613"/>
    </source>
</evidence>
<sequence>MSGGSKGGDDRLISGADAEDHMWGDFRTSDGTVRGGNDTFVFGPSNGTDHIHDFQQGRDTIELREIDNVASFADLDIESVDADQDGSLDSIVRFDDSNSITVYNVAALTRCDFEILV</sequence>
<comment type="subcellular location">
    <subcellularLocation>
        <location evidence="1">Secreted</location>
    </subcellularLocation>
</comment>
<proteinExistence type="predicted"/>
<evidence type="ECO:0000256" key="3">
    <source>
        <dbReference type="ARBA" id="ARBA00022737"/>
    </source>
</evidence>
<dbReference type="GO" id="GO:0005509">
    <property type="term" value="F:calcium ion binding"/>
    <property type="evidence" value="ECO:0007669"/>
    <property type="project" value="InterPro"/>
</dbReference>
<dbReference type="InterPro" id="IPR013858">
    <property type="entry name" value="Peptidase_M10B_C"/>
</dbReference>
<keyword evidence="2" id="KW-0964">Secreted</keyword>
<evidence type="ECO:0000313" key="6">
    <source>
        <dbReference type="Proteomes" id="UP000403266"/>
    </source>
</evidence>
<accession>A0A5N7MCT6</accession>
<evidence type="ECO:0000256" key="2">
    <source>
        <dbReference type="ARBA" id="ARBA00022525"/>
    </source>
</evidence>
<dbReference type="Proteomes" id="UP000403266">
    <property type="component" value="Unassembled WGS sequence"/>
</dbReference>
<dbReference type="InterPro" id="IPR011049">
    <property type="entry name" value="Serralysin-like_metalloprot_C"/>
</dbReference>
<dbReference type="Pfam" id="PF08548">
    <property type="entry name" value="Peptidase_M10_C"/>
    <property type="match status" value="1"/>
</dbReference>